<evidence type="ECO:0000256" key="2">
    <source>
        <dbReference type="SAM" id="MobiDB-lite"/>
    </source>
</evidence>
<keyword evidence="1" id="KW-0175">Coiled coil</keyword>
<dbReference type="EMBL" id="QYUL01000001">
    <property type="protein sequence ID" value="RJF84121.1"/>
    <property type="molecule type" value="Genomic_DNA"/>
</dbReference>
<feature type="coiled-coil region" evidence="1">
    <location>
        <begin position="169"/>
        <end position="216"/>
    </location>
</feature>
<dbReference type="PROSITE" id="PS51781">
    <property type="entry name" value="SH3B"/>
    <property type="match status" value="1"/>
</dbReference>
<protein>
    <recommendedName>
        <fullName evidence="3">SH3b domain-containing protein</fullName>
    </recommendedName>
</protein>
<evidence type="ECO:0000259" key="3">
    <source>
        <dbReference type="PROSITE" id="PS51781"/>
    </source>
</evidence>
<evidence type="ECO:0000313" key="5">
    <source>
        <dbReference type="Proteomes" id="UP000283458"/>
    </source>
</evidence>
<dbReference type="AlphaFoldDB" id="A0A418W292"/>
<accession>A0A418W292</accession>
<proteinExistence type="predicted"/>
<dbReference type="RefSeq" id="WP_119829762.1">
    <property type="nucleotide sequence ID" value="NZ_QYUL01000001.1"/>
</dbReference>
<dbReference type="Pfam" id="PF08239">
    <property type="entry name" value="SH3_3"/>
    <property type="match status" value="1"/>
</dbReference>
<gene>
    <name evidence="4" type="ORF">D3877_05820</name>
</gene>
<comment type="caution">
    <text evidence="4">The sequence shown here is derived from an EMBL/GenBank/DDBJ whole genome shotgun (WGS) entry which is preliminary data.</text>
</comment>
<dbReference type="Proteomes" id="UP000283458">
    <property type="component" value="Unassembled WGS sequence"/>
</dbReference>
<feature type="region of interest" description="Disordered" evidence="2">
    <location>
        <begin position="146"/>
        <end position="165"/>
    </location>
</feature>
<sequence length="344" mass="35925">MSRPSSLSRASSVAVIALTVGLLGVAVCNQAAAQTTRPAAPAPAAAEAVRLEPLTGDYVAVGRINLRQQPSQQGARIGQIDSGAKVVVTGKVVDSPWYAVTREDGRRGYVFADLLRPVDPPAVPAPSAPAAPTPVAEVAPMAPVPPPVPEAAPTPPPAPAVAPQPDPVAAALNERLNSMDSALADIRKQIGAGPAVKGLEERQQALESAIAALRNDVTGLRGAASEGDKPGGFLDRLMGLQDQISAQIAEQKADLKSLAKRLDEAEEWLKPVKEWTDKTISDMRPPVGWMEWLMSGPTAAWSWLSNGWWWQPPAAPAATGTSVAPVSPLRLPDSPPPARSTIMG</sequence>
<feature type="region of interest" description="Disordered" evidence="2">
    <location>
        <begin position="315"/>
        <end position="344"/>
    </location>
</feature>
<name>A0A418W292_9PROT</name>
<keyword evidence="5" id="KW-1185">Reference proteome</keyword>
<organism evidence="4 5">
    <name type="scientific">Azospirillum cavernae</name>
    <dbReference type="NCBI Taxonomy" id="2320860"/>
    <lineage>
        <taxon>Bacteria</taxon>
        <taxon>Pseudomonadati</taxon>
        <taxon>Pseudomonadota</taxon>
        <taxon>Alphaproteobacteria</taxon>
        <taxon>Rhodospirillales</taxon>
        <taxon>Azospirillaceae</taxon>
        <taxon>Azospirillum</taxon>
    </lineage>
</organism>
<reference evidence="4 5" key="1">
    <citation type="submission" date="2018-09" db="EMBL/GenBank/DDBJ databases">
        <authorList>
            <person name="Zhu H."/>
        </authorList>
    </citation>
    <scope>NUCLEOTIDE SEQUENCE [LARGE SCALE GENOMIC DNA]</scope>
    <source>
        <strain evidence="4 5">K2W22B-5</strain>
    </source>
</reference>
<dbReference type="OrthoDB" id="7303681at2"/>
<dbReference type="Gene3D" id="2.30.30.40">
    <property type="entry name" value="SH3 Domains"/>
    <property type="match status" value="1"/>
</dbReference>
<feature type="domain" description="SH3b" evidence="3">
    <location>
        <begin position="54"/>
        <end position="119"/>
    </location>
</feature>
<evidence type="ECO:0000313" key="4">
    <source>
        <dbReference type="EMBL" id="RJF84121.1"/>
    </source>
</evidence>
<evidence type="ECO:0000256" key="1">
    <source>
        <dbReference type="SAM" id="Coils"/>
    </source>
</evidence>
<dbReference type="InterPro" id="IPR003646">
    <property type="entry name" value="SH3-like_bac-type"/>
</dbReference>
<feature type="coiled-coil region" evidence="1">
    <location>
        <begin position="241"/>
        <end position="268"/>
    </location>
</feature>
<dbReference type="SMART" id="SM00287">
    <property type="entry name" value="SH3b"/>
    <property type="match status" value="1"/>
</dbReference>